<proteinExistence type="inferred from homology"/>
<evidence type="ECO:0000256" key="2">
    <source>
        <dbReference type="ARBA" id="ARBA00007613"/>
    </source>
</evidence>
<feature type="coiled-coil region" evidence="8">
    <location>
        <begin position="351"/>
        <end position="387"/>
    </location>
</feature>
<evidence type="ECO:0000256" key="8">
    <source>
        <dbReference type="SAM" id="Coils"/>
    </source>
</evidence>
<evidence type="ECO:0000256" key="3">
    <source>
        <dbReference type="ARBA" id="ARBA00022448"/>
    </source>
</evidence>
<keyword evidence="6" id="KW-0472">Membrane</keyword>
<keyword evidence="3" id="KW-0813">Transport</keyword>
<evidence type="ECO:0000256" key="4">
    <source>
        <dbReference type="ARBA" id="ARBA00022452"/>
    </source>
</evidence>
<keyword evidence="5" id="KW-0812">Transmembrane</keyword>
<keyword evidence="8" id="KW-0175">Coiled coil</keyword>
<name>A0ABW6AAQ6_9BACT</name>
<dbReference type="InterPro" id="IPR051906">
    <property type="entry name" value="TolC-like"/>
</dbReference>
<keyword evidence="7" id="KW-0998">Cell outer membrane</keyword>
<evidence type="ECO:0000313" key="10">
    <source>
        <dbReference type="Proteomes" id="UP001597511"/>
    </source>
</evidence>
<dbReference type="Gene3D" id="1.20.1600.10">
    <property type="entry name" value="Outer membrane efflux proteins (OEP)"/>
    <property type="match status" value="1"/>
</dbReference>
<organism evidence="9 10">
    <name type="scientific">Terrimonas rubra</name>
    <dbReference type="NCBI Taxonomy" id="1035890"/>
    <lineage>
        <taxon>Bacteria</taxon>
        <taxon>Pseudomonadati</taxon>
        <taxon>Bacteroidota</taxon>
        <taxon>Chitinophagia</taxon>
        <taxon>Chitinophagales</taxon>
        <taxon>Chitinophagaceae</taxon>
        <taxon>Terrimonas</taxon>
    </lineage>
</organism>
<dbReference type="RefSeq" id="WP_386102121.1">
    <property type="nucleotide sequence ID" value="NZ_JBHUOZ010000003.1"/>
</dbReference>
<dbReference type="Pfam" id="PF02321">
    <property type="entry name" value="OEP"/>
    <property type="match status" value="1"/>
</dbReference>
<evidence type="ECO:0000313" key="9">
    <source>
        <dbReference type="EMBL" id="MFD2921565.1"/>
    </source>
</evidence>
<evidence type="ECO:0000256" key="1">
    <source>
        <dbReference type="ARBA" id="ARBA00004442"/>
    </source>
</evidence>
<evidence type="ECO:0000256" key="5">
    <source>
        <dbReference type="ARBA" id="ARBA00022692"/>
    </source>
</evidence>
<evidence type="ECO:0000256" key="6">
    <source>
        <dbReference type="ARBA" id="ARBA00023136"/>
    </source>
</evidence>
<accession>A0ABW6AAQ6</accession>
<dbReference type="SUPFAM" id="SSF56954">
    <property type="entry name" value="Outer membrane efflux proteins (OEP)"/>
    <property type="match status" value="1"/>
</dbReference>
<keyword evidence="10" id="KW-1185">Reference proteome</keyword>
<keyword evidence="4" id="KW-1134">Transmembrane beta strand</keyword>
<evidence type="ECO:0000256" key="7">
    <source>
        <dbReference type="ARBA" id="ARBA00023237"/>
    </source>
</evidence>
<sequence>MLHSSLFSFGQDTLQLGHQQFLAIVKNYHPLAFKYRLQNQVARAGIEAARGNFDPVLSGKNAAKTIDGLDYYEEKSVGLDIPTWYGVEIHGNYTNLEGEKLNNSDTRGGLYQFGVTLPLAKNLLYDKRRAMLDQAKFAVRMTEAEQQLMTNQLLQDADNIYWEWVKNYEVFLLQSKAVSINRQRLDFIRKTFSYGERAAIDTTEALSQLQGFELQQEEALLRFVKTTQELSVFLWTEDQQPYDIPSILIPTEQLTASKAYDDYLMMLVQVDSLAIKEHAAMQYYFQKQNILESERRLKFQSFLPKADLTYNFFNKEKYRADYFPLFTDNYQYGLKLEIPLLLRQARADYRIARLKLRQNQLETEFKRQELQAKIRALHNEVLNYKRQIDIAGQNILNYRRLLNAEEVLFRNGESSMFLVNTRENKLLEAEQKLLDLQLKFINSYINLKWMNENFQRPAN</sequence>
<dbReference type="EMBL" id="JBHUOZ010000003">
    <property type="protein sequence ID" value="MFD2921565.1"/>
    <property type="molecule type" value="Genomic_DNA"/>
</dbReference>
<comment type="similarity">
    <text evidence="2">Belongs to the outer membrane factor (OMF) (TC 1.B.17) family.</text>
</comment>
<reference evidence="10" key="1">
    <citation type="journal article" date="2019" name="Int. J. Syst. Evol. Microbiol.">
        <title>The Global Catalogue of Microorganisms (GCM) 10K type strain sequencing project: providing services to taxonomists for standard genome sequencing and annotation.</title>
        <authorList>
            <consortium name="The Broad Institute Genomics Platform"/>
            <consortium name="The Broad Institute Genome Sequencing Center for Infectious Disease"/>
            <person name="Wu L."/>
            <person name="Ma J."/>
        </authorList>
    </citation>
    <scope>NUCLEOTIDE SEQUENCE [LARGE SCALE GENOMIC DNA]</scope>
    <source>
        <strain evidence="10">KCTC 23299</strain>
    </source>
</reference>
<gene>
    <name evidence="9" type="ORF">ACFS6H_17725</name>
</gene>
<dbReference type="InterPro" id="IPR003423">
    <property type="entry name" value="OMP_efflux"/>
</dbReference>
<comment type="caution">
    <text evidence="9">The sequence shown here is derived from an EMBL/GenBank/DDBJ whole genome shotgun (WGS) entry which is preliminary data.</text>
</comment>
<dbReference type="Proteomes" id="UP001597511">
    <property type="component" value="Unassembled WGS sequence"/>
</dbReference>
<dbReference type="PANTHER" id="PTHR30026:SF20">
    <property type="entry name" value="OUTER MEMBRANE PROTEIN TOLC"/>
    <property type="match status" value="1"/>
</dbReference>
<protein>
    <submittedName>
        <fullName evidence="9">TolC family protein</fullName>
    </submittedName>
</protein>
<comment type="subcellular location">
    <subcellularLocation>
        <location evidence="1">Cell outer membrane</location>
    </subcellularLocation>
</comment>
<dbReference type="PANTHER" id="PTHR30026">
    <property type="entry name" value="OUTER MEMBRANE PROTEIN TOLC"/>
    <property type="match status" value="1"/>
</dbReference>